<accession>A0A1W6P0I8</accession>
<dbReference type="InterPro" id="IPR039901">
    <property type="entry name" value="Kdotransferase"/>
</dbReference>
<feature type="active site" description="Proton acceptor" evidence="8">
    <location>
        <position position="65"/>
    </location>
</feature>
<name>A0A1W6P0I8_9RHOB</name>
<reference evidence="12 13" key="1">
    <citation type="submission" date="2017-02" db="EMBL/GenBank/DDBJ databases">
        <title>Ketogulonicigenium robustum SPU B003 Genome sequencing and assembly.</title>
        <authorList>
            <person name="Li Y."/>
            <person name="Liu L."/>
            <person name="Wang C."/>
            <person name="Zhang M."/>
            <person name="Zhang T."/>
            <person name="Zhang Y."/>
        </authorList>
    </citation>
    <scope>NUCLEOTIDE SEQUENCE [LARGE SCALE GENOMIC DNA]</scope>
    <source>
        <strain evidence="12 13">SPU_B003</strain>
    </source>
</reference>
<dbReference type="EC" id="2.4.99.12" evidence="3 10"/>
<dbReference type="Gene3D" id="3.40.50.11720">
    <property type="entry name" value="3-Deoxy-D-manno-octulosonic-acid transferase, N-terminal domain"/>
    <property type="match status" value="1"/>
</dbReference>
<organism evidence="12 13">
    <name type="scientific">Ketogulonicigenium robustum</name>
    <dbReference type="NCBI Taxonomy" id="92947"/>
    <lineage>
        <taxon>Bacteria</taxon>
        <taxon>Pseudomonadati</taxon>
        <taxon>Pseudomonadota</taxon>
        <taxon>Alphaproteobacteria</taxon>
        <taxon>Rhodobacterales</taxon>
        <taxon>Roseobacteraceae</taxon>
        <taxon>Ketogulonicigenium</taxon>
    </lineage>
</organism>
<gene>
    <name evidence="12" type="primary">kdtA</name>
    <name evidence="12" type="ORF">BVG79_01441</name>
</gene>
<keyword evidence="10" id="KW-0472">Membrane</keyword>
<evidence type="ECO:0000256" key="6">
    <source>
        <dbReference type="ARBA" id="ARBA00031445"/>
    </source>
</evidence>
<dbReference type="Gene3D" id="3.40.50.2000">
    <property type="entry name" value="Glycogen Phosphorylase B"/>
    <property type="match status" value="1"/>
</dbReference>
<dbReference type="InterPro" id="IPR007507">
    <property type="entry name" value="Glycos_transf_N"/>
</dbReference>
<comment type="catalytic activity">
    <reaction evidence="7 10">
        <text>lipid IVA (E. coli) + CMP-3-deoxy-beta-D-manno-octulosonate = alpha-Kdo-(2-&gt;6)-lipid IVA (E. coli) + CMP + H(+)</text>
        <dbReference type="Rhea" id="RHEA:28066"/>
        <dbReference type="ChEBI" id="CHEBI:15378"/>
        <dbReference type="ChEBI" id="CHEBI:58603"/>
        <dbReference type="ChEBI" id="CHEBI:60364"/>
        <dbReference type="ChEBI" id="CHEBI:60377"/>
        <dbReference type="ChEBI" id="CHEBI:85987"/>
        <dbReference type="EC" id="2.4.99.12"/>
    </reaction>
</comment>
<evidence type="ECO:0000256" key="3">
    <source>
        <dbReference type="ARBA" id="ARBA00012621"/>
    </source>
</evidence>
<evidence type="ECO:0000256" key="1">
    <source>
        <dbReference type="ARBA" id="ARBA00003394"/>
    </source>
</evidence>
<keyword evidence="10" id="KW-0448">Lipopolysaccharide biosynthesis</keyword>
<dbReference type="RefSeq" id="WP_085786281.1">
    <property type="nucleotide sequence ID" value="NZ_CP019937.1"/>
</dbReference>
<keyword evidence="5 10" id="KW-0808">Transferase</keyword>
<evidence type="ECO:0000259" key="11">
    <source>
        <dbReference type="Pfam" id="PF04413"/>
    </source>
</evidence>
<dbReference type="GO" id="GO:0009244">
    <property type="term" value="P:lipopolysaccharide core region biosynthetic process"/>
    <property type="evidence" value="ECO:0007669"/>
    <property type="project" value="UniProtKB-UniRule"/>
</dbReference>
<feature type="site" description="Transition state stabilizer" evidence="9">
    <location>
        <position position="135"/>
    </location>
</feature>
<dbReference type="GO" id="GO:0043842">
    <property type="term" value="F:Kdo transferase activity"/>
    <property type="evidence" value="ECO:0007669"/>
    <property type="project" value="UniProtKB-EC"/>
</dbReference>
<dbReference type="GO" id="GO:0009245">
    <property type="term" value="P:lipid A biosynthetic process"/>
    <property type="evidence" value="ECO:0007669"/>
    <property type="project" value="TreeGrafter"/>
</dbReference>
<evidence type="ECO:0000313" key="12">
    <source>
        <dbReference type="EMBL" id="ARO14787.1"/>
    </source>
</evidence>
<dbReference type="PANTHER" id="PTHR42755">
    <property type="entry name" value="3-DEOXY-MANNO-OCTULOSONATE CYTIDYLYLTRANSFERASE"/>
    <property type="match status" value="1"/>
</dbReference>
<dbReference type="InterPro" id="IPR038107">
    <property type="entry name" value="Glycos_transf_N_sf"/>
</dbReference>
<feature type="domain" description="3-deoxy-D-manno-octulosonic-acid transferase N-terminal" evidence="11">
    <location>
        <begin position="40"/>
        <end position="213"/>
    </location>
</feature>
<evidence type="ECO:0000256" key="10">
    <source>
        <dbReference type="RuleBase" id="RU365103"/>
    </source>
</evidence>
<comment type="similarity">
    <text evidence="10">Belongs to the glycosyltransferase group 1 family.</text>
</comment>
<keyword evidence="12" id="KW-0328">Glycosyltransferase</keyword>
<dbReference type="GO" id="GO:0005886">
    <property type="term" value="C:plasma membrane"/>
    <property type="evidence" value="ECO:0007669"/>
    <property type="project" value="UniProtKB-SubCell"/>
</dbReference>
<dbReference type="UniPathway" id="UPA00958"/>
<dbReference type="PANTHER" id="PTHR42755:SF1">
    <property type="entry name" value="3-DEOXY-D-MANNO-OCTULOSONIC ACID TRANSFERASE, MITOCHONDRIAL-RELATED"/>
    <property type="match status" value="1"/>
</dbReference>
<comment type="function">
    <text evidence="1 10">Involved in lipopolysaccharide (LPS) biosynthesis. Catalyzes the transfer of 3-deoxy-D-manno-octulosonate (Kdo) residue(s) from CMP-Kdo to lipid IV(A), the tetraacyldisaccharide-1,4'-bisphosphate precursor of lipid A.</text>
</comment>
<comment type="subcellular location">
    <subcellularLocation>
        <location evidence="10">Cell membrane</location>
    </subcellularLocation>
</comment>
<evidence type="ECO:0000256" key="5">
    <source>
        <dbReference type="ARBA" id="ARBA00022679"/>
    </source>
</evidence>
<dbReference type="AlphaFoldDB" id="A0A1W6P0I8"/>
<dbReference type="Proteomes" id="UP000242447">
    <property type="component" value="Chromosome"/>
</dbReference>
<evidence type="ECO:0000256" key="8">
    <source>
        <dbReference type="PIRSR" id="PIRSR639901-1"/>
    </source>
</evidence>
<evidence type="ECO:0000256" key="4">
    <source>
        <dbReference type="ARBA" id="ARBA00019077"/>
    </source>
</evidence>
<dbReference type="Pfam" id="PF04413">
    <property type="entry name" value="Glycos_transf_N"/>
    <property type="match status" value="1"/>
</dbReference>
<evidence type="ECO:0000256" key="7">
    <source>
        <dbReference type="ARBA" id="ARBA00049183"/>
    </source>
</evidence>
<keyword evidence="13" id="KW-1185">Reference proteome</keyword>
<keyword evidence="10" id="KW-1003">Cell membrane</keyword>
<evidence type="ECO:0000256" key="2">
    <source>
        <dbReference type="ARBA" id="ARBA00004713"/>
    </source>
</evidence>
<dbReference type="KEGG" id="kro:BVG79_01441"/>
<protein>
    <recommendedName>
        <fullName evidence="4 10">3-deoxy-D-manno-octulosonic acid transferase</fullName>
        <shortName evidence="10">Kdo transferase</shortName>
        <ecNumber evidence="3 10">2.4.99.12</ecNumber>
    </recommendedName>
    <alternativeName>
        <fullName evidence="6 10">Lipid IV(A) 3-deoxy-D-manno-octulosonic acid transferase</fullName>
    </alternativeName>
</protein>
<sequence length="426" mass="45320">MSGPTIPLRLYGWLAPRLIARRLPALQERMAGAGLAPRAPEREGITTIPRPAGRTVWLHGASVGEGLALLDLAKGLRDAAPDLTCVLTTGTIGGAEVIAPRLTTGIIHQFAPLDDPRFVTRFLDHWQPSLCVLTESEIWPNTLQALRARGISAALVNARLSEKSLKLWARLPKTAAQLFGTFAFIHCQDDNTRQALHALAPTVPLRVGQNLKAAAAPLPADPARLQSLRDAIGTRPVWIAASTHAGEDEVLLDAHRTLLQTDPDLLMILAPRHPERAPQILPLMADLRIAQRSTGALPTSDTQVYLADTFGETGLWYRLADVGFLAGSLLPQIGGHNPWEGAALGLPQLSGPYVQNAAADYAALTAAGALWQVQGDIAPHLSRLLGDADARAQASAAALAAAASQGTQRADVLHDLLALLPERNAA</sequence>
<proteinExistence type="inferred from homology"/>
<comment type="pathway">
    <text evidence="2 10">Bacterial outer membrane biogenesis; LPS core biosynthesis.</text>
</comment>
<evidence type="ECO:0000313" key="13">
    <source>
        <dbReference type="Proteomes" id="UP000242447"/>
    </source>
</evidence>
<dbReference type="STRING" id="92947.BVG79_01441"/>
<evidence type="ECO:0000256" key="9">
    <source>
        <dbReference type="PIRSR" id="PIRSR639901-2"/>
    </source>
</evidence>
<feature type="site" description="Transition state stabilizer" evidence="9">
    <location>
        <position position="212"/>
    </location>
</feature>
<dbReference type="EMBL" id="CP019937">
    <property type="protein sequence ID" value="ARO14787.1"/>
    <property type="molecule type" value="Genomic_DNA"/>
</dbReference>